<dbReference type="InterPro" id="IPR009057">
    <property type="entry name" value="Homeodomain-like_sf"/>
</dbReference>
<dbReference type="Proteomes" id="UP000752292">
    <property type="component" value="Unassembled WGS sequence"/>
</dbReference>
<sequence>MKPTPRWQKGSKFPRVQDPRELPTYRIAEAAHYLSVPESTLRSWSVGQTYQTRSGLKQFKPVLSVPVPSLRLLSFLNLVEAHILNAIRREHKVSLQKVRGAVFYLKQHLNSRSPLIESDFETNGLDLFVNQYGKLINVSRDGQLAMREILRLHLRRIERDRRGLPIKLFPFTSAGKEAPSEAKAVVIDPLVSFGRPVLAGTGIPTVVIAERWKAGEAIEELVRDFGRSREEILEAIRCELSVRAA</sequence>
<evidence type="ECO:0000313" key="2">
    <source>
        <dbReference type="EMBL" id="MBI4251184.1"/>
    </source>
</evidence>
<dbReference type="Gene3D" id="1.10.10.10">
    <property type="entry name" value="Winged helix-like DNA-binding domain superfamily/Winged helix DNA-binding domain"/>
    <property type="match status" value="1"/>
</dbReference>
<comment type="caution">
    <text evidence="2">The sequence shown here is derived from an EMBL/GenBank/DDBJ whole genome shotgun (WGS) entry which is preliminary data.</text>
</comment>
<dbReference type="InterPro" id="IPR007367">
    <property type="entry name" value="DUF433"/>
</dbReference>
<dbReference type="EMBL" id="JACQRX010000081">
    <property type="protein sequence ID" value="MBI4251184.1"/>
    <property type="molecule type" value="Genomic_DNA"/>
</dbReference>
<organism evidence="2 3">
    <name type="scientific">Tectimicrobiota bacterium</name>
    <dbReference type="NCBI Taxonomy" id="2528274"/>
    <lineage>
        <taxon>Bacteria</taxon>
        <taxon>Pseudomonadati</taxon>
        <taxon>Nitrospinota/Tectimicrobiota group</taxon>
        <taxon>Candidatus Tectimicrobiota</taxon>
    </lineage>
</organism>
<feature type="domain" description="Putative antitoxin VapB45-like DNA-binding HTH" evidence="1">
    <location>
        <begin position="23"/>
        <end position="102"/>
    </location>
</feature>
<proteinExistence type="predicted"/>
<reference evidence="2" key="1">
    <citation type="submission" date="2020-07" db="EMBL/GenBank/DDBJ databases">
        <title>Huge and variable diversity of episymbiotic CPR bacteria and DPANN archaea in groundwater ecosystems.</title>
        <authorList>
            <person name="He C.Y."/>
            <person name="Keren R."/>
            <person name="Whittaker M."/>
            <person name="Farag I.F."/>
            <person name="Doudna J."/>
            <person name="Cate J.H.D."/>
            <person name="Banfield J.F."/>
        </authorList>
    </citation>
    <scope>NUCLEOTIDE SEQUENCE</scope>
    <source>
        <strain evidence="2">NC_groundwater_1370_Ag_S-0.2um_69_93</strain>
    </source>
</reference>
<dbReference type="SUPFAM" id="SSF46689">
    <property type="entry name" value="Homeodomain-like"/>
    <property type="match status" value="1"/>
</dbReference>
<protein>
    <submittedName>
        <fullName evidence="2">DUF433 domain-containing protein</fullName>
    </submittedName>
</protein>
<dbReference type="InterPro" id="IPR048708">
    <property type="entry name" value="VapB45-like_HTH"/>
</dbReference>
<dbReference type="Pfam" id="PF21321">
    <property type="entry name" value="HTH_66"/>
    <property type="match status" value="1"/>
</dbReference>
<evidence type="ECO:0000259" key="1">
    <source>
        <dbReference type="Pfam" id="PF21321"/>
    </source>
</evidence>
<dbReference type="InterPro" id="IPR036388">
    <property type="entry name" value="WH-like_DNA-bd_sf"/>
</dbReference>
<name>A0A933E9P1_UNCTE</name>
<dbReference type="AlphaFoldDB" id="A0A933E9P1"/>
<accession>A0A933E9P1</accession>
<evidence type="ECO:0000313" key="3">
    <source>
        <dbReference type="Proteomes" id="UP000752292"/>
    </source>
</evidence>
<dbReference type="Pfam" id="PF04255">
    <property type="entry name" value="DUF433"/>
    <property type="match status" value="1"/>
</dbReference>
<gene>
    <name evidence="2" type="ORF">HY618_01890</name>
</gene>